<evidence type="ECO:0000313" key="2">
    <source>
        <dbReference type="EMBL" id="RPA75537.1"/>
    </source>
</evidence>
<dbReference type="InterPro" id="IPR036436">
    <property type="entry name" value="Disintegrin_dom_sf"/>
</dbReference>
<organism evidence="2 3">
    <name type="scientific">Ascobolus immersus RN42</name>
    <dbReference type="NCBI Taxonomy" id="1160509"/>
    <lineage>
        <taxon>Eukaryota</taxon>
        <taxon>Fungi</taxon>
        <taxon>Dikarya</taxon>
        <taxon>Ascomycota</taxon>
        <taxon>Pezizomycotina</taxon>
        <taxon>Pezizomycetes</taxon>
        <taxon>Pezizales</taxon>
        <taxon>Ascobolaceae</taxon>
        <taxon>Ascobolus</taxon>
    </lineage>
</organism>
<proteinExistence type="predicted"/>
<dbReference type="PANTHER" id="PTHR11905:SF159">
    <property type="entry name" value="ADAM METALLOPROTEASE"/>
    <property type="match status" value="1"/>
</dbReference>
<dbReference type="PANTHER" id="PTHR11905">
    <property type="entry name" value="ADAM A DISINTEGRIN AND METALLOPROTEASE DOMAIN"/>
    <property type="match status" value="1"/>
</dbReference>
<evidence type="ECO:0000259" key="1">
    <source>
        <dbReference type="PROSITE" id="PS50214"/>
    </source>
</evidence>
<dbReference type="OrthoDB" id="5951731at2759"/>
<dbReference type="SMART" id="SM00050">
    <property type="entry name" value="DISIN"/>
    <property type="match status" value="1"/>
</dbReference>
<name>A0A3N4HQE4_ASCIM</name>
<keyword evidence="3" id="KW-1185">Reference proteome</keyword>
<dbReference type="SUPFAM" id="SSF57552">
    <property type="entry name" value="Blood coagulation inhibitor (disintegrin)"/>
    <property type="match status" value="1"/>
</dbReference>
<feature type="domain" description="Disintegrin" evidence="1">
    <location>
        <begin position="35"/>
        <end position="112"/>
    </location>
</feature>
<dbReference type="GO" id="GO:0006509">
    <property type="term" value="P:membrane protein ectodomain proteolysis"/>
    <property type="evidence" value="ECO:0007669"/>
    <property type="project" value="TreeGrafter"/>
</dbReference>
<sequence length="171" mass="19319">MDFLQRRLGSFSAEPFIRASINTHIHYYGGSLIRRATCGNGLVEPGEDCDCITSDPDAECDDHLRYGCCDFTTCKFRRFGTECRKNNGNYCDKTEYCTGKNAECPLDEYLPEESYCPPPEGIDAAFAFSFVDLDLNVNVNVNVNLLNLNLFDFLRIDSNGHFNANSNKQQH</sequence>
<accession>A0A3N4HQE4</accession>
<dbReference type="EMBL" id="ML119762">
    <property type="protein sequence ID" value="RPA75537.1"/>
    <property type="molecule type" value="Genomic_DNA"/>
</dbReference>
<dbReference type="STRING" id="1160509.A0A3N4HQE4"/>
<evidence type="ECO:0000313" key="3">
    <source>
        <dbReference type="Proteomes" id="UP000275078"/>
    </source>
</evidence>
<dbReference type="InterPro" id="IPR001762">
    <property type="entry name" value="Disintegrin_dom"/>
</dbReference>
<gene>
    <name evidence="2" type="ORF">BJ508DRAFT_332054</name>
</gene>
<dbReference type="Gene3D" id="4.10.70.10">
    <property type="entry name" value="Disintegrin domain"/>
    <property type="match status" value="1"/>
</dbReference>
<dbReference type="PROSITE" id="PS50214">
    <property type="entry name" value="DISINTEGRIN_2"/>
    <property type="match status" value="1"/>
</dbReference>
<reference evidence="2 3" key="1">
    <citation type="journal article" date="2018" name="Nat. Ecol. Evol.">
        <title>Pezizomycetes genomes reveal the molecular basis of ectomycorrhizal truffle lifestyle.</title>
        <authorList>
            <person name="Murat C."/>
            <person name="Payen T."/>
            <person name="Noel B."/>
            <person name="Kuo A."/>
            <person name="Morin E."/>
            <person name="Chen J."/>
            <person name="Kohler A."/>
            <person name="Krizsan K."/>
            <person name="Balestrini R."/>
            <person name="Da Silva C."/>
            <person name="Montanini B."/>
            <person name="Hainaut M."/>
            <person name="Levati E."/>
            <person name="Barry K.W."/>
            <person name="Belfiori B."/>
            <person name="Cichocki N."/>
            <person name="Clum A."/>
            <person name="Dockter R.B."/>
            <person name="Fauchery L."/>
            <person name="Guy J."/>
            <person name="Iotti M."/>
            <person name="Le Tacon F."/>
            <person name="Lindquist E.A."/>
            <person name="Lipzen A."/>
            <person name="Malagnac F."/>
            <person name="Mello A."/>
            <person name="Molinier V."/>
            <person name="Miyauchi S."/>
            <person name="Poulain J."/>
            <person name="Riccioni C."/>
            <person name="Rubini A."/>
            <person name="Sitrit Y."/>
            <person name="Splivallo R."/>
            <person name="Traeger S."/>
            <person name="Wang M."/>
            <person name="Zifcakova L."/>
            <person name="Wipf D."/>
            <person name="Zambonelli A."/>
            <person name="Paolocci F."/>
            <person name="Nowrousian M."/>
            <person name="Ottonello S."/>
            <person name="Baldrian P."/>
            <person name="Spatafora J.W."/>
            <person name="Henrissat B."/>
            <person name="Nagy L.G."/>
            <person name="Aury J.M."/>
            <person name="Wincker P."/>
            <person name="Grigoriev I.V."/>
            <person name="Bonfante P."/>
            <person name="Martin F.M."/>
        </authorList>
    </citation>
    <scope>NUCLEOTIDE SEQUENCE [LARGE SCALE GENOMIC DNA]</scope>
    <source>
        <strain evidence="2 3">RN42</strain>
    </source>
</reference>
<dbReference type="Proteomes" id="UP000275078">
    <property type="component" value="Unassembled WGS sequence"/>
</dbReference>
<dbReference type="AlphaFoldDB" id="A0A3N4HQE4"/>
<protein>
    <recommendedName>
        <fullName evidence="1">Disintegrin domain-containing protein</fullName>
    </recommendedName>
</protein>